<organism evidence="2 3">
    <name type="scientific">Azospirillum lipoferum</name>
    <dbReference type="NCBI Taxonomy" id="193"/>
    <lineage>
        <taxon>Bacteria</taxon>
        <taxon>Pseudomonadati</taxon>
        <taxon>Pseudomonadota</taxon>
        <taxon>Alphaproteobacteria</taxon>
        <taxon>Rhodospirillales</taxon>
        <taxon>Azospirillaceae</taxon>
        <taxon>Azospirillum</taxon>
    </lineage>
</organism>
<gene>
    <name evidence="2" type="primary">rfbG</name>
    <name evidence="2" type="ORF">FZ942_22690</name>
</gene>
<dbReference type="EC" id="4.2.1.45" evidence="2"/>
<keyword evidence="3" id="KW-1185">Reference proteome</keyword>
<dbReference type="Gene3D" id="3.40.50.720">
    <property type="entry name" value="NAD(P)-binding Rossmann-like Domain"/>
    <property type="match status" value="1"/>
</dbReference>
<dbReference type="AlphaFoldDB" id="A0A5A9GIN4"/>
<name>A0A5A9GIN4_AZOLI</name>
<evidence type="ECO:0000259" key="1">
    <source>
        <dbReference type="Pfam" id="PF16363"/>
    </source>
</evidence>
<reference evidence="2 3" key="1">
    <citation type="submission" date="2019-08" db="EMBL/GenBank/DDBJ databases">
        <authorList>
            <person name="Grouzdev D."/>
            <person name="Tikhonova E."/>
            <person name="Kravchenko I."/>
        </authorList>
    </citation>
    <scope>NUCLEOTIDE SEQUENCE [LARGE SCALE GENOMIC DNA]</scope>
    <source>
        <strain evidence="2 3">59b</strain>
    </source>
</reference>
<protein>
    <submittedName>
        <fullName evidence="2">CDP-glucose 4,6-dehydratase</fullName>
        <ecNumber evidence="2">4.2.1.45</ecNumber>
    </submittedName>
</protein>
<evidence type="ECO:0000313" key="3">
    <source>
        <dbReference type="Proteomes" id="UP000324927"/>
    </source>
</evidence>
<dbReference type="OrthoDB" id="9801785at2"/>
<dbReference type="SUPFAM" id="SSF51735">
    <property type="entry name" value="NAD(P)-binding Rossmann-fold domains"/>
    <property type="match status" value="1"/>
</dbReference>
<dbReference type="InterPro" id="IPR016040">
    <property type="entry name" value="NAD(P)-bd_dom"/>
</dbReference>
<dbReference type="GO" id="GO:0047733">
    <property type="term" value="F:CDP-glucose 4,6-dehydratase activity"/>
    <property type="evidence" value="ECO:0007669"/>
    <property type="project" value="UniProtKB-EC"/>
</dbReference>
<comment type="caution">
    <text evidence="2">The sequence shown here is derived from an EMBL/GenBank/DDBJ whole genome shotgun (WGS) entry which is preliminary data.</text>
</comment>
<dbReference type="Gene3D" id="3.90.25.10">
    <property type="entry name" value="UDP-galactose 4-epimerase, domain 1"/>
    <property type="match status" value="1"/>
</dbReference>
<evidence type="ECO:0000313" key="2">
    <source>
        <dbReference type="EMBL" id="KAA0593705.1"/>
    </source>
</evidence>
<dbReference type="InterPro" id="IPR036291">
    <property type="entry name" value="NAD(P)-bd_dom_sf"/>
</dbReference>
<dbReference type="NCBIfam" id="TIGR02622">
    <property type="entry name" value="CDP_4_6_dhtase"/>
    <property type="match status" value="1"/>
</dbReference>
<dbReference type="Pfam" id="PF16363">
    <property type="entry name" value="GDP_Man_Dehyd"/>
    <property type="match status" value="1"/>
</dbReference>
<feature type="domain" description="NAD(P)-binding" evidence="1">
    <location>
        <begin position="18"/>
        <end position="179"/>
    </location>
</feature>
<proteinExistence type="predicted"/>
<dbReference type="CDD" id="cd05252">
    <property type="entry name" value="CDP_GD_SDR_e"/>
    <property type="match status" value="1"/>
</dbReference>
<accession>A0A5A9GIN4</accession>
<keyword evidence="2" id="KW-0456">Lyase</keyword>
<dbReference type="PANTHER" id="PTHR43000">
    <property type="entry name" value="DTDP-D-GLUCOSE 4,6-DEHYDRATASE-RELATED"/>
    <property type="match status" value="1"/>
</dbReference>
<dbReference type="InterPro" id="IPR013445">
    <property type="entry name" value="CDP_4_6_deHydtase"/>
</dbReference>
<sequence length="368" mass="40283">MAVTLHAHDFWRGRRVFLTGHTGFKGAWLSLMLRRLGAEVTGYSLPPHTTPSLFELAGVADGMTSIIGDILDASSLARAIADCQPEIVLHLAAQPIVRLAYTDPAGTYATNVMGTLNLLEGARRVPSVRSIVVVTTDKCYLNRGWVWGYRENDPLGGNDLYSSSKACTEILTASFRHSFFPPERHGQHGVGIATARAGNVIGGGDWAPDRLVPDAIRAFTRGDTLRLRYPGAVRPWQHVLEPLEGYLRLAMRLWQDGAAHADAWNFAPLPSGERPVGWMADRLAALWGDGRVEVEQADHPHEDTVLRLDATKARVSLGWEPLFDLNETLEQTVAWYRAQAGGADAGTLTRDQIDAYLARGADKAAVFL</sequence>
<dbReference type="EMBL" id="VTTN01000010">
    <property type="protein sequence ID" value="KAA0593705.1"/>
    <property type="molecule type" value="Genomic_DNA"/>
</dbReference>
<dbReference type="Proteomes" id="UP000324927">
    <property type="component" value="Unassembled WGS sequence"/>
</dbReference>